<sequence>MSHLLLTRKNSFLESKVDFSSPEEVAEIKAFIQAIFSRKGYTKSSSTNVDLDRWSTWFCVRGEAGEILAAMRVVEKRPYNFLPIEQAIICDETPLRRYAVENYNTADWNNVAFSNTREGLKAAKQCFALAARFCIEKNYDMVYGFYDLKNPAIVKLYSKVGILPSEIFPKLVYFPGSTLNGTNVELTIIEITKQTLQNIVSKI</sequence>
<name>A0A5R2ASU1_9LEPT</name>
<evidence type="ECO:0008006" key="3">
    <source>
        <dbReference type="Google" id="ProtNLM"/>
    </source>
</evidence>
<dbReference type="InterPro" id="IPR016181">
    <property type="entry name" value="Acyl_CoA_acyltransferase"/>
</dbReference>
<dbReference type="RefSeq" id="WP_135698384.1">
    <property type="nucleotide sequence ID" value="NZ_RQER01000008.1"/>
</dbReference>
<dbReference type="AlphaFoldDB" id="A0A5R2ASU1"/>
<protein>
    <recommendedName>
        <fullName evidence="3">GNAT family N-acetyltransferase</fullName>
    </recommendedName>
</protein>
<evidence type="ECO:0000313" key="1">
    <source>
        <dbReference type="EMBL" id="TGJ99878.1"/>
    </source>
</evidence>
<organism evidence="1 2">
    <name type="scientific">Leptospira langatensis</name>
    <dbReference type="NCBI Taxonomy" id="2484983"/>
    <lineage>
        <taxon>Bacteria</taxon>
        <taxon>Pseudomonadati</taxon>
        <taxon>Spirochaetota</taxon>
        <taxon>Spirochaetia</taxon>
        <taxon>Leptospirales</taxon>
        <taxon>Leptospiraceae</taxon>
        <taxon>Leptospira</taxon>
    </lineage>
</organism>
<gene>
    <name evidence="1" type="ORF">EHO57_14055</name>
</gene>
<accession>A0A5R2ASU1</accession>
<dbReference type="Proteomes" id="UP000297946">
    <property type="component" value="Unassembled WGS sequence"/>
</dbReference>
<dbReference type="EMBL" id="RQER01000008">
    <property type="protein sequence ID" value="TGJ99878.1"/>
    <property type="molecule type" value="Genomic_DNA"/>
</dbReference>
<dbReference type="SUPFAM" id="SSF55729">
    <property type="entry name" value="Acyl-CoA N-acyltransferases (Nat)"/>
    <property type="match status" value="1"/>
</dbReference>
<comment type="caution">
    <text evidence="1">The sequence shown here is derived from an EMBL/GenBank/DDBJ whole genome shotgun (WGS) entry which is preliminary data.</text>
</comment>
<reference evidence="1 2" key="1">
    <citation type="journal article" date="2019" name="PLoS Negl. Trop. Dis.">
        <title>Revisiting the worldwide diversity of Leptospira species in the environment.</title>
        <authorList>
            <person name="Vincent A.T."/>
            <person name="Schiettekatte O."/>
            <person name="Bourhy P."/>
            <person name="Veyrier F.J."/>
            <person name="Picardeau M."/>
        </authorList>
    </citation>
    <scope>NUCLEOTIDE SEQUENCE [LARGE SCALE GENOMIC DNA]</scope>
    <source>
        <strain evidence="1 2">SSW18</strain>
    </source>
</reference>
<dbReference type="NCBIfam" id="NF047533">
    <property type="entry name" value="LBL_2463_fam"/>
    <property type="match status" value="1"/>
</dbReference>
<evidence type="ECO:0000313" key="2">
    <source>
        <dbReference type="Proteomes" id="UP000297946"/>
    </source>
</evidence>
<proteinExistence type="predicted"/>